<protein>
    <submittedName>
        <fullName evidence="4">Uncharacterized protein</fullName>
    </submittedName>
</protein>
<organism evidence="4 5">
    <name type="scientific">Populus tomentosa</name>
    <name type="common">Chinese white poplar</name>
    <dbReference type="NCBI Taxonomy" id="118781"/>
    <lineage>
        <taxon>Eukaryota</taxon>
        <taxon>Viridiplantae</taxon>
        <taxon>Streptophyta</taxon>
        <taxon>Embryophyta</taxon>
        <taxon>Tracheophyta</taxon>
        <taxon>Spermatophyta</taxon>
        <taxon>Magnoliopsida</taxon>
        <taxon>eudicotyledons</taxon>
        <taxon>Gunneridae</taxon>
        <taxon>Pentapetalae</taxon>
        <taxon>rosids</taxon>
        <taxon>fabids</taxon>
        <taxon>Malpighiales</taxon>
        <taxon>Salicaceae</taxon>
        <taxon>Saliceae</taxon>
        <taxon>Populus</taxon>
    </lineage>
</organism>
<dbReference type="Pfam" id="PF23598">
    <property type="entry name" value="LRR_14"/>
    <property type="match status" value="1"/>
</dbReference>
<keyword evidence="5" id="KW-1185">Reference proteome</keyword>
<feature type="domain" description="Disease resistance R13L4/SHOC-2-like LRR" evidence="2">
    <location>
        <begin position="403"/>
        <end position="603"/>
    </location>
</feature>
<feature type="domain" description="R13L1/DRL21-like LRR repeat region" evidence="3">
    <location>
        <begin position="208"/>
        <end position="343"/>
    </location>
</feature>
<dbReference type="InterPro" id="IPR056789">
    <property type="entry name" value="LRR_R13L1-DRL21"/>
</dbReference>
<dbReference type="OrthoDB" id="850086at2759"/>
<reference evidence="4" key="1">
    <citation type="journal article" date="2020" name="bioRxiv">
        <title>Hybrid origin of Populus tomentosa Carr. identified through genome sequencing and phylogenomic analysis.</title>
        <authorList>
            <person name="An X."/>
            <person name="Gao K."/>
            <person name="Chen Z."/>
            <person name="Li J."/>
            <person name="Yang X."/>
            <person name="Yang X."/>
            <person name="Zhou J."/>
            <person name="Guo T."/>
            <person name="Zhao T."/>
            <person name="Huang S."/>
            <person name="Miao D."/>
            <person name="Khan W.U."/>
            <person name="Rao P."/>
            <person name="Ye M."/>
            <person name="Lei B."/>
            <person name="Liao W."/>
            <person name="Wang J."/>
            <person name="Ji L."/>
            <person name="Li Y."/>
            <person name="Guo B."/>
            <person name="Mustafa N.S."/>
            <person name="Li S."/>
            <person name="Yun Q."/>
            <person name="Keller S.R."/>
            <person name="Mao J."/>
            <person name="Zhang R."/>
            <person name="Strauss S.H."/>
        </authorList>
    </citation>
    <scope>NUCLEOTIDE SEQUENCE</scope>
    <source>
        <strain evidence="4">GM15</strain>
        <tissue evidence="4">Leaf</tissue>
    </source>
</reference>
<evidence type="ECO:0000259" key="3">
    <source>
        <dbReference type="Pfam" id="PF25019"/>
    </source>
</evidence>
<dbReference type="InterPro" id="IPR055414">
    <property type="entry name" value="LRR_R13L4/SHOC2-like"/>
</dbReference>
<evidence type="ECO:0000259" key="2">
    <source>
        <dbReference type="Pfam" id="PF23598"/>
    </source>
</evidence>
<evidence type="ECO:0000313" key="4">
    <source>
        <dbReference type="EMBL" id="KAG6742222.1"/>
    </source>
</evidence>
<sequence>MSLFEQVSDNSPLFVMHDLTNDLAKFVYGEFAVCLDDGDSWKVSKKTRHLSYARTRSEDLNNPVGPDEVQNLRTILLISKFFVANMNDEEIGDFLGRFQPLRVLSLLHVGKLPNSTGSLKQPCYINLSESSEHRLSETVCTLHNLRIPILRWCRNLVELPTDLMNLTNLYHLDIKGTRLQQMTPQMGKLSKLQTLTDFFVGKQNGSSINEIGELKCLEGKLRTWMLQNVVGAQDASGDNLEGMRDLRKLDLRWSNDLYGSLDERVLHQLKPDMNVRCLVIVGYGGSRFPAWLIYPFLVDLEAYIAFKSLESLTFERMPQWCEWIPNVAESEEKASPRLQVLCISEDDGDSWKVSKKTRHLSYARTRSEDLNNPVGPDEVQNLRTILLISKFFVANMNDEEIGDFLGRFQPLRVLSLLHVGKLPNSTGSLKQPCYINLSESSEHRLSETVCTLHNLRIPILRWCRNLVELPTDLMNLTNLYHLDIKGTRLQQMTPQMGKLSKLQTLTDFFVGKQNGSSINEIGELKCLEGKLRTWMLQNVVGAQDASGDNLEGMRDLRKLDLRWSNDLYGSLDERVLHQLKPDMNVQFERHCSFLPPLAQLAYLKRLLIEAFDKVESVGCEFYGNCTSTSIAFKSLESLTFERMPQWCEWIPNVAESEEKASPRLQVLCISEGPKLKKTLPSHLPSLKELTITKCSQFVLSLPRPTTINKMSLKGSLNDHPHIVKLETLTPGGHSLIVQSCYSLDSLLKEMEQLGYFHHMRVTER</sequence>
<dbReference type="Proteomes" id="UP000886885">
    <property type="component" value="Chromosome 17D"/>
</dbReference>
<comment type="caution">
    <text evidence="4">The sequence shown here is derived from an EMBL/GenBank/DDBJ whole genome shotgun (WGS) entry which is preliminary data.</text>
</comment>
<gene>
    <name evidence="4" type="ORF">POTOM_055512</name>
</gene>
<evidence type="ECO:0000313" key="5">
    <source>
        <dbReference type="Proteomes" id="UP000886885"/>
    </source>
</evidence>
<dbReference type="PANTHER" id="PTHR47186">
    <property type="entry name" value="LEUCINE-RICH REPEAT-CONTAINING PROTEIN 57"/>
    <property type="match status" value="1"/>
</dbReference>
<dbReference type="AlphaFoldDB" id="A0A8X8C5T9"/>
<proteinExistence type="predicted"/>
<name>A0A8X8C5T9_POPTO</name>
<keyword evidence="1" id="KW-0677">Repeat</keyword>
<evidence type="ECO:0000256" key="1">
    <source>
        <dbReference type="ARBA" id="ARBA00022737"/>
    </source>
</evidence>
<dbReference type="Pfam" id="PF25019">
    <property type="entry name" value="LRR_R13L1-DRL21"/>
    <property type="match status" value="1"/>
</dbReference>
<dbReference type="PANTHER" id="PTHR47186:SF18">
    <property type="entry name" value="RX N-TERMINAL DOMAIN-CONTAINING PROTEIN"/>
    <property type="match status" value="1"/>
</dbReference>
<dbReference type="EMBL" id="JAAWWB010000034">
    <property type="protein sequence ID" value="KAG6742222.1"/>
    <property type="molecule type" value="Genomic_DNA"/>
</dbReference>
<accession>A0A8X8C5T9</accession>